<dbReference type="EMBL" id="FOOE01000017">
    <property type="protein sequence ID" value="SFF95870.1"/>
    <property type="molecule type" value="Genomic_DNA"/>
</dbReference>
<evidence type="ECO:0000313" key="2">
    <source>
        <dbReference type="EMBL" id="PWL54831.1"/>
    </source>
</evidence>
<organism evidence="3 4">
    <name type="scientific">Clostridium cadaveris</name>
    <dbReference type="NCBI Taxonomy" id="1529"/>
    <lineage>
        <taxon>Bacteria</taxon>
        <taxon>Bacillati</taxon>
        <taxon>Bacillota</taxon>
        <taxon>Clostridia</taxon>
        <taxon>Eubacteriales</taxon>
        <taxon>Clostridiaceae</taxon>
        <taxon>Clostridium</taxon>
    </lineage>
</organism>
<keyword evidence="1" id="KW-0812">Transmembrane</keyword>
<dbReference type="AlphaFoldDB" id="A0A1I2MYA8"/>
<proteinExistence type="predicted"/>
<evidence type="ECO:0000313" key="4">
    <source>
        <dbReference type="Proteomes" id="UP000182135"/>
    </source>
</evidence>
<protein>
    <submittedName>
        <fullName evidence="3">Uncharacterized protein</fullName>
    </submittedName>
</protein>
<dbReference type="STRING" id="1529.SAMN04487885_11755"/>
<dbReference type="RefSeq" id="WP_051196275.1">
    <property type="nucleotide sequence ID" value="NZ_BAAACD010000003.1"/>
</dbReference>
<keyword evidence="4" id="KW-1185">Reference proteome</keyword>
<dbReference type="EMBL" id="QAMZ01000018">
    <property type="protein sequence ID" value="PWL54831.1"/>
    <property type="molecule type" value="Genomic_DNA"/>
</dbReference>
<reference evidence="3 4" key="1">
    <citation type="submission" date="2016-10" db="EMBL/GenBank/DDBJ databases">
        <authorList>
            <person name="de Groot N.N."/>
        </authorList>
    </citation>
    <scope>NUCLEOTIDE SEQUENCE [LARGE SCALE GENOMIC DNA]</scope>
    <source>
        <strain evidence="3 4">NLAE-zl-G419</strain>
    </source>
</reference>
<keyword evidence="1" id="KW-0472">Membrane</keyword>
<evidence type="ECO:0000313" key="3">
    <source>
        <dbReference type="EMBL" id="SFF95870.1"/>
    </source>
</evidence>
<dbReference type="Proteomes" id="UP000182135">
    <property type="component" value="Unassembled WGS sequence"/>
</dbReference>
<evidence type="ECO:0000256" key="1">
    <source>
        <dbReference type="SAM" id="Phobius"/>
    </source>
</evidence>
<reference evidence="2 5" key="2">
    <citation type="submission" date="2018-03" db="EMBL/GenBank/DDBJ databases">
        <title>The uncultured portion of the human microbiome is neutrally assembled.</title>
        <authorList>
            <person name="Jeraldo P."/>
            <person name="Boardman L."/>
            <person name="White B.A."/>
            <person name="Nelson H."/>
            <person name="Goldenfeld N."/>
            <person name="Chia N."/>
        </authorList>
    </citation>
    <scope>NUCLEOTIDE SEQUENCE [LARGE SCALE GENOMIC DNA]</scope>
    <source>
        <strain evidence="2">CIM:MAG 903</strain>
    </source>
</reference>
<sequence>MSKCKNNCCCNCSCNATPVCGPLYQMNPVRMAPVCMPVAQNTAPSYMPMQMPMYNNAGCGNGSFCGGFGGGGICTLLLFLLILGNTGLLENRNALTLILLFWCCGGFGCGNNRGCGFGC</sequence>
<accession>A0A1I2MYA8</accession>
<evidence type="ECO:0000313" key="5">
    <source>
        <dbReference type="Proteomes" id="UP000246114"/>
    </source>
</evidence>
<dbReference type="Proteomes" id="UP000246114">
    <property type="component" value="Unassembled WGS sequence"/>
</dbReference>
<keyword evidence="1" id="KW-1133">Transmembrane helix</keyword>
<feature type="transmembrane region" description="Helical" evidence="1">
    <location>
        <begin position="61"/>
        <end position="83"/>
    </location>
</feature>
<gene>
    <name evidence="2" type="ORF">DBY38_03345</name>
    <name evidence="3" type="ORF">SAMN04487885_11755</name>
</gene>
<name>A0A1I2MYA8_9CLOT</name>
<dbReference type="GeneID" id="90545445"/>